<dbReference type="EMBL" id="FNKD01000003">
    <property type="protein sequence ID" value="SDQ94774.1"/>
    <property type="molecule type" value="Genomic_DNA"/>
</dbReference>
<name>A0A1H1F1W8_9BACI</name>
<organism evidence="1 2">
    <name type="scientific">Virgibacillus salinus</name>
    <dbReference type="NCBI Taxonomy" id="553311"/>
    <lineage>
        <taxon>Bacteria</taxon>
        <taxon>Bacillati</taxon>
        <taxon>Bacillota</taxon>
        <taxon>Bacilli</taxon>
        <taxon>Bacillales</taxon>
        <taxon>Bacillaceae</taxon>
        <taxon>Virgibacillus</taxon>
    </lineage>
</organism>
<accession>A0A1H1F1W8</accession>
<proteinExistence type="predicted"/>
<keyword evidence="2" id="KW-1185">Reference proteome</keyword>
<sequence length="138" mass="14992">MHKKTIRIGLIVVIGLTLVLFVTLTSGNDGAGDSLTQEEVESGLDLQKNGANGTYTVNLISGDFGQESEGKVLNDTDCTPDEEGISRCHNDIELVDSNKEVTIVNPHNMKNNRCLRPGETVHLSRSQNGKVTVKLMEL</sequence>
<reference evidence="1 2" key="1">
    <citation type="submission" date="2016-10" db="EMBL/GenBank/DDBJ databases">
        <authorList>
            <person name="de Groot N.N."/>
        </authorList>
    </citation>
    <scope>NUCLEOTIDE SEQUENCE [LARGE SCALE GENOMIC DNA]</scope>
    <source>
        <strain evidence="1 2">CGMCC 1.10449</strain>
    </source>
</reference>
<dbReference type="AlphaFoldDB" id="A0A1H1F1W8"/>
<dbReference type="Proteomes" id="UP000199444">
    <property type="component" value="Unassembled WGS sequence"/>
</dbReference>
<gene>
    <name evidence="1" type="ORF">SAMN05216231_3157</name>
</gene>
<dbReference type="RefSeq" id="WP_092493893.1">
    <property type="nucleotide sequence ID" value="NZ_FNKD01000003.1"/>
</dbReference>
<evidence type="ECO:0000313" key="2">
    <source>
        <dbReference type="Proteomes" id="UP000199444"/>
    </source>
</evidence>
<evidence type="ECO:0000313" key="1">
    <source>
        <dbReference type="EMBL" id="SDQ94774.1"/>
    </source>
</evidence>
<protein>
    <submittedName>
        <fullName evidence="1">Uncharacterized protein</fullName>
    </submittedName>
</protein>